<dbReference type="KEGG" id="fsn:GS03_00734"/>
<name>A0A4P7PQY5_9FLAO</name>
<evidence type="ECO:0000256" key="7">
    <source>
        <dbReference type="ARBA" id="ARBA00023277"/>
    </source>
</evidence>
<keyword evidence="13" id="KW-1185">Reference proteome</keyword>
<dbReference type="GO" id="GO:0030246">
    <property type="term" value="F:carbohydrate binding"/>
    <property type="evidence" value="ECO:0007669"/>
    <property type="project" value="InterPro"/>
</dbReference>
<evidence type="ECO:0000313" key="12">
    <source>
        <dbReference type="EMBL" id="QBZ97248.1"/>
    </source>
</evidence>
<evidence type="ECO:0000256" key="4">
    <source>
        <dbReference type="ARBA" id="ARBA00011245"/>
    </source>
</evidence>
<comment type="subunit">
    <text evidence="4">Monomer.</text>
</comment>
<dbReference type="InterPro" id="IPR014718">
    <property type="entry name" value="GH-type_carb-bd"/>
</dbReference>
<evidence type="ECO:0000313" key="13">
    <source>
        <dbReference type="Proteomes" id="UP000296862"/>
    </source>
</evidence>
<dbReference type="NCBIfam" id="NF008277">
    <property type="entry name" value="PRK11055.1"/>
    <property type="match status" value="1"/>
</dbReference>
<accession>A0A4P7PQY5</accession>
<dbReference type="PANTHER" id="PTHR10091:SF0">
    <property type="entry name" value="GALACTOSE MUTAROTASE"/>
    <property type="match status" value="1"/>
</dbReference>
<keyword evidence="7 8" id="KW-0119">Carbohydrate metabolism</keyword>
<evidence type="ECO:0000256" key="5">
    <source>
        <dbReference type="ARBA" id="ARBA00022837"/>
    </source>
</evidence>
<evidence type="ECO:0000256" key="2">
    <source>
        <dbReference type="ARBA" id="ARBA00005028"/>
    </source>
</evidence>
<evidence type="ECO:0000256" key="1">
    <source>
        <dbReference type="ARBA" id="ARBA00001913"/>
    </source>
</evidence>
<dbReference type="RefSeq" id="WP_136151217.1">
    <property type="nucleotide sequence ID" value="NZ_CP038810.1"/>
</dbReference>
<dbReference type="AlphaFoldDB" id="A0A4P7PQY5"/>
<dbReference type="EMBL" id="CP038810">
    <property type="protein sequence ID" value="QBZ97248.1"/>
    <property type="molecule type" value="Genomic_DNA"/>
</dbReference>
<keyword evidence="6 8" id="KW-0413">Isomerase</keyword>
<organism evidence="12 13">
    <name type="scientific">Flavobacterium sangjuense</name>
    <dbReference type="NCBI Taxonomy" id="2518177"/>
    <lineage>
        <taxon>Bacteria</taxon>
        <taxon>Pseudomonadati</taxon>
        <taxon>Bacteroidota</taxon>
        <taxon>Flavobacteriia</taxon>
        <taxon>Flavobacteriales</taxon>
        <taxon>Flavobacteriaceae</taxon>
        <taxon>Flavobacterium</taxon>
    </lineage>
</organism>
<comment type="similarity">
    <text evidence="3 8">Belongs to the aldose epimerase family.</text>
</comment>
<gene>
    <name evidence="12" type="primary">mro</name>
    <name evidence="12" type="ORF">GS03_00734</name>
</gene>
<dbReference type="SUPFAM" id="SSF74650">
    <property type="entry name" value="Galactose mutarotase-like"/>
    <property type="match status" value="1"/>
</dbReference>
<sequence>MIKNNISQITSSINAKLFGFTPDGKEVFCYAITNSKGTEVSIMTYGATITSLKIPVVNGEKIDVVLGFDTLEDYINSYYLPSPPYFGTTVGRFAGRINNAEFSLNGERNFLNKNHGEHNLHGGILGFSRKLWKVIATSSEENPSITLEYTSKNNEENFPGELTVQVTYTLTSANELKVSFTATTSEDTIVNLTQHSYFNLDGHSNAVSNQKLIINSEKILETNDELIPTGKFISLKNHPFDFAEAKICPTSIDNTFVLEDKNAATLISEINKLQLSVTTNQPAVHIYVGGNCFDKIKGKENANYHPKSGICFETQNFPDAPNHAHFPSSILKKGAQYNHNTTFKFENL</sequence>
<feature type="binding site" evidence="10">
    <location>
        <position position="253"/>
    </location>
    <ligand>
        <name>beta-D-galactose</name>
        <dbReference type="ChEBI" id="CHEBI:27667"/>
    </ligand>
</feature>
<dbReference type="CDD" id="cd09019">
    <property type="entry name" value="galactose_mutarotase_like"/>
    <property type="match status" value="1"/>
</dbReference>
<dbReference type="Proteomes" id="UP000296862">
    <property type="component" value="Chromosome"/>
</dbReference>
<reference evidence="12 13" key="1">
    <citation type="submission" date="2019-04" db="EMBL/GenBank/DDBJ databases">
        <title>Flavobacterium sp. GS03.</title>
        <authorList>
            <person name="Kim H."/>
        </authorList>
    </citation>
    <scope>NUCLEOTIDE SEQUENCE [LARGE SCALE GENOMIC DNA]</scope>
    <source>
        <strain evidence="12 13">GS03</strain>
    </source>
</reference>
<proteinExistence type="inferred from homology"/>
<dbReference type="UniPathway" id="UPA00242"/>
<dbReference type="InterPro" id="IPR015443">
    <property type="entry name" value="Aldose_1-epimerase"/>
</dbReference>
<comment type="catalytic activity">
    <reaction evidence="8">
        <text>alpha-D-glucose = beta-D-glucose</text>
        <dbReference type="Rhea" id="RHEA:10264"/>
        <dbReference type="ChEBI" id="CHEBI:15903"/>
        <dbReference type="ChEBI" id="CHEBI:17925"/>
        <dbReference type="EC" id="5.1.3.3"/>
    </reaction>
</comment>
<feature type="active site" description="Proton donor" evidence="9">
    <location>
        <position position="195"/>
    </location>
</feature>
<feature type="active site" description="Proton acceptor" evidence="9">
    <location>
        <position position="313"/>
    </location>
</feature>
<dbReference type="InterPro" id="IPR047215">
    <property type="entry name" value="Galactose_mutarotase-like"/>
</dbReference>
<dbReference type="InterPro" id="IPR011013">
    <property type="entry name" value="Gal_mutarotase_sf_dom"/>
</dbReference>
<comment type="cofactor">
    <cofactor evidence="1">
        <name>Ca(2+)</name>
        <dbReference type="ChEBI" id="CHEBI:29108"/>
    </cofactor>
</comment>
<keyword evidence="5" id="KW-0106">Calcium</keyword>
<evidence type="ECO:0000256" key="11">
    <source>
        <dbReference type="PIRSR" id="PIRSR005096-3"/>
    </source>
</evidence>
<dbReference type="InterPro" id="IPR008183">
    <property type="entry name" value="Aldose_1/G6P_1-epimerase"/>
</dbReference>
<dbReference type="Gene3D" id="2.70.98.10">
    <property type="match status" value="1"/>
</dbReference>
<evidence type="ECO:0000256" key="3">
    <source>
        <dbReference type="ARBA" id="ARBA00006206"/>
    </source>
</evidence>
<dbReference type="EC" id="5.1.3.3" evidence="8"/>
<evidence type="ECO:0000256" key="9">
    <source>
        <dbReference type="PIRSR" id="PIRSR005096-1"/>
    </source>
</evidence>
<evidence type="ECO:0000256" key="6">
    <source>
        <dbReference type="ARBA" id="ARBA00023235"/>
    </source>
</evidence>
<dbReference type="GO" id="GO:0033499">
    <property type="term" value="P:galactose catabolic process via UDP-galactose, Leloir pathway"/>
    <property type="evidence" value="ECO:0007669"/>
    <property type="project" value="TreeGrafter"/>
</dbReference>
<dbReference type="Pfam" id="PF01263">
    <property type="entry name" value="Aldose_epim"/>
    <property type="match status" value="1"/>
</dbReference>
<dbReference type="PANTHER" id="PTHR10091">
    <property type="entry name" value="ALDOSE-1-EPIMERASE"/>
    <property type="match status" value="1"/>
</dbReference>
<dbReference type="GO" id="GO:0004034">
    <property type="term" value="F:aldose 1-epimerase activity"/>
    <property type="evidence" value="ECO:0007669"/>
    <property type="project" value="UniProtKB-EC"/>
</dbReference>
<feature type="binding site" evidence="11">
    <location>
        <begin position="195"/>
        <end position="197"/>
    </location>
    <ligand>
        <name>beta-D-galactose</name>
        <dbReference type="ChEBI" id="CHEBI:27667"/>
    </ligand>
</feature>
<evidence type="ECO:0000256" key="10">
    <source>
        <dbReference type="PIRSR" id="PIRSR005096-2"/>
    </source>
</evidence>
<protein>
    <recommendedName>
        <fullName evidence="8">Aldose 1-epimerase</fullName>
        <ecNumber evidence="8">5.1.3.3</ecNumber>
    </recommendedName>
</protein>
<dbReference type="GO" id="GO:0006006">
    <property type="term" value="P:glucose metabolic process"/>
    <property type="evidence" value="ECO:0007669"/>
    <property type="project" value="TreeGrafter"/>
</dbReference>
<dbReference type="PIRSF" id="PIRSF005096">
    <property type="entry name" value="GALM"/>
    <property type="match status" value="1"/>
</dbReference>
<comment type="pathway">
    <text evidence="2 8">Carbohydrate metabolism; hexose metabolism.</text>
</comment>
<dbReference type="OrthoDB" id="9779408at2"/>
<evidence type="ECO:0000256" key="8">
    <source>
        <dbReference type="PIRNR" id="PIRNR005096"/>
    </source>
</evidence>